<dbReference type="AlphaFoldDB" id="A0A7W7D4X5"/>
<dbReference type="InterPro" id="IPR005158">
    <property type="entry name" value="BTAD"/>
</dbReference>
<dbReference type="PRINTS" id="PR00364">
    <property type="entry name" value="DISEASERSIST"/>
</dbReference>
<dbReference type="SUPFAM" id="SSF48452">
    <property type="entry name" value="TPR-like"/>
    <property type="match status" value="3"/>
</dbReference>
<evidence type="ECO:0000256" key="1">
    <source>
        <dbReference type="PROSITE-ProRule" id="PRU00339"/>
    </source>
</evidence>
<dbReference type="RefSeq" id="WP_184878406.1">
    <property type="nucleotide sequence ID" value="NZ_BOOV01000030.1"/>
</dbReference>
<dbReference type="Gene3D" id="1.10.10.10">
    <property type="entry name" value="Winged helix-like DNA-binding domain superfamily/Winged helix DNA-binding domain"/>
    <property type="match status" value="1"/>
</dbReference>
<dbReference type="PROSITE" id="PS50005">
    <property type="entry name" value="TPR"/>
    <property type="match status" value="2"/>
</dbReference>
<dbReference type="InterPro" id="IPR019734">
    <property type="entry name" value="TPR_rpt"/>
</dbReference>
<keyword evidence="4" id="KW-1185">Reference proteome</keyword>
<feature type="repeat" description="TPR" evidence="1">
    <location>
        <begin position="909"/>
        <end position="942"/>
    </location>
</feature>
<dbReference type="Proteomes" id="UP000542210">
    <property type="component" value="Unassembled WGS sequence"/>
</dbReference>
<keyword evidence="1" id="KW-0802">TPR repeat</keyword>
<evidence type="ECO:0000313" key="3">
    <source>
        <dbReference type="EMBL" id="MBB4700318.1"/>
    </source>
</evidence>
<dbReference type="Gene3D" id="3.40.50.300">
    <property type="entry name" value="P-loop containing nucleotide triphosphate hydrolases"/>
    <property type="match status" value="1"/>
</dbReference>
<dbReference type="Pfam" id="PF00931">
    <property type="entry name" value="NB-ARC"/>
    <property type="match status" value="1"/>
</dbReference>
<name>A0A7W7D4X5_9ACTN</name>
<sequence>MSTGTPVTVESFLHKVWDGSPPNKARDLVHQSISRLRKPLNGAEEGVRLERSSGGYVLETDLRNIDYHRFRSMRAQARAVADADEAVRLYKEAAGLWRGEPLAGLPGAWAASTRRKLEEELLHGAVDRIQLEIAQAVTADLLAELDDLVNRFPFDEKLIELLMLALYRGGRGVDAILAFRRARRRLVANFSTEPGPALQTLFQRILQGDPELLPEEARPTVRKSPNNLPRDTPTFTGRAAELGGMMIEQAREDAVTVIAIDGMPGVGKTALAVHLAHQLAGDHPDGLLFLDLHAHDARRERMDPAAALDRLLRDLGVSPIPEGLEERTTAWRTQLAHRRMLIVLDDAAGHDQIRPLLPGAPGCLVLITSRKRLAGLDGVRSLSLDALSPEDAVTLFTRIVEPQRAGRAEDVATVVRLCGYLPLAIALVGNRYRHRPAWTVADLVELLERTDRLLGEIWAEDRRVSAAFELSFRDLDAYQRQAFRRLGLHPGVDLTPSSAAALLASSRAAAERILDALLDHHLIMEPRRGRYTFHSLIREYALGLSDRAPEAETTATIRRALDHFLYTADAADRMLYPFRGRAPIGMPSSLGVRPSIRSATEGHAWMDAELENLLLVARYAADNGWWQHAATLAHVLSRHLYLWAHWAVATRLHTRAVTMWREMGDRQAMARALADLTAVRRRTGHYEEALRSAAEALEIQRAAHDDRAVADLLDEHGLAHGFRSELDVAFGYHQQALELWQKNDDRHGEAGTLNYLAKIDFERGDYAKAAERLDTALALYREVGDPRGEQMTLNNTAHLDERRGDYMAALRHYEEAESVDPMVSPPNRATLLNNVAEIYQRLDRHAEALEQYRRALTAYHDIGDRQSEARVLNNIGTCLAHIGKDREALISYQKALHIAVEISARGDEVQALRNIGAVHHRANRYEIAVSYYEKALEHAQAIGDIYQEARTLDDLGVTLACVGERAKAEASFRQALDYYEQLRVPEAGTLRRRLGPQGDVAES</sequence>
<feature type="repeat" description="TPR" evidence="1">
    <location>
        <begin position="829"/>
        <end position="862"/>
    </location>
</feature>
<protein>
    <submittedName>
        <fullName evidence="3">Tetratricopeptide (TPR) repeat protein</fullName>
    </submittedName>
</protein>
<dbReference type="Gene3D" id="1.25.40.10">
    <property type="entry name" value="Tetratricopeptide repeat domain"/>
    <property type="match status" value="3"/>
</dbReference>
<dbReference type="SMART" id="SM01043">
    <property type="entry name" value="BTAD"/>
    <property type="match status" value="1"/>
</dbReference>
<dbReference type="PANTHER" id="PTHR47691">
    <property type="entry name" value="REGULATOR-RELATED"/>
    <property type="match status" value="1"/>
</dbReference>
<comment type="caution">
    <text evidence="3">The sequence shown here is derived from an EMBL/GenBank/DDBJ whole genome shotgun (WGS) entry which is preliminary data.</text>
</comment>
<evidence type="ECO:0000313" key="4">
    <source>
        <dbReference type="Proteomes" id="UP000542210"/>
    </source>
</evidence>
<dbReference type="InterPro" id="IPR002182">
    <property type="entry name" value="NB-ARC"/>
</dbReference>
<dbReference type="GO" id="GO:0043531">
    <property type="term" value="F:ADP binding"/>
    <property type="evidence" value="ECO:0007669"/>
    <property type="project" value="InterPro"/>
</dbReference>
<dbReference type="Pfam" id="PF13424">
    <property type="entry name" value="TPR_12"/>
    <property type="match status" value="3"/>
</dbReference>
<proteinExistence type="predicted"/>
<dbReference type="EMBL" id="JACHND010000001">
    <property type="protein sequence ID" value="MBB4700318.1"/>
    <property type="molecule type" value="Genomic_DNA"/>
</dbReference>
<dbReference type="PANTHER" id="PTHR47691:SF3">
    <property type="entry name" value="HTH-TYPE TRANSCRIPTIONAL REGULATOR RV0890C-RELATED"/>
    <property type="match status" value="1"/>
</dbReference>
<evidence type="ECO:0000259" key="2">
    <source>
        <dbReference type="SMART" id="SM01043"/>
    </source>
</evidence>
<organism evidence="3 4">
    <name type="scientific">Sphaerisporangium siamense</name>
    <dbReference type="NCBI Taxonomy" id="795645"/>
    <lineage>
        <taxon>Bacteria</taxon>
        <taxon>Bacillati</taxon>
        <taxon>Actinomycetota</taxon>
        <taxon>Actinomycetes</taxon>
        <taxon>Streptosporangiales</taxon>
        <taxon>Streptosporangiaceae</taxon>
        <taxon>Sphaerisporangium</taxon>
    </lineage>
</organism>
<dbReference type="SMART" id="SM00028">
    <property type="entry name" value="TPR"/>
    <property type="match status" value="7"/>
</dbReference>
<reference evidence="3 4" key="1">
    <citation type="submission" date="2020-08" db="EMBL/GenBank/DDBJ databases">
        <title>Sequencing the genomes of 1000 actinobacteria strains.</title>
        <authorList>
            <person name="Klenk H.-P."/>
        </authorList>
    </citation>
    <scope>NUCLEOTIDE SEQUENCE [LARGE SCALE GENOMIC DNA]</scope>
    <source>
        <strain evidence="3 4">DSM 45784</strain>
    </source>
</reference>
<feature type="domain" description="Bacterial transcriptional activator" evidence="2">
    <location>
        <begin position="65"/>
        <end position="206"/>
    </location>
</feature>
<dbReference type="CDD" id="cd15831">
    <property type="entry name" value="BTAD"/>
    <property type="match status" value="1"/>
</dbReference>
<dbReference type="Pfam" id="PF03704">
    <property type="entry name" value="BTAD"/>
    <property type="match status" value="1"/>
</dbReference>
<gene>
    <name evidence="3" type="ORF">BJ982_001862</name>
</gene>
<dbReference type="CDD" id="cd02019">
    <property type="entry name" value="NK"/>
    <property type="match status" value="1"/>
</dbReference>
<dbReference type="SUPFAM" id="SSF52540">
    <property type="entry name" value="P-loop containing nucleoside triphosphate hydrolases"/>
    <property type="match status" value="1"/>
</dbReference>
<dbReference type="InterPro" id="IPR036388">
    <property type="entry name" value="WH-like_DNA-bd_sf"/>
</dbReference>
<dbReference type="InterPro" id="IPR027417">
    <property type="entry name" value="P-loop_NTPase"/>
</dbReference>
<dbReference type="InterPro" id="IPR011990">
    <property type="entry name" value="TPR-like_helical_dom_sf"/>
</dbReference>
<accession>A0A7W7D4X5</accession>